<dbReference type="GO" id="GO:0016020">
    <property type="term" value="C:membrane"/>
    <property type="evidence" value="ECO:0007669"/>
    <property type="project" value="InterPro"/>
</dbReference>
<proteinExistence type="predicted"/>
<organism evidence="2 3">
    <name type="scientific">Proteus mirabilis</name>
    <dbReference type="NCBI Taxonomy" id="584"/>
    <lineage>
        <taxon>Bacteria</taxon>
        <taxon>Pseudomonadati</taxon>
        <taxon>Pseudomonadota</taxon>
        <taxon>Gammaproteobacteria</taxon>
        <taxon>Enterobacterales</taxon>
        <taxon>Morganellaceae</taxon>
        <taxon>Proteus</taxon>
    </lineage>
</organism>
<evidence type="ECO:0000313" key="2">
    <source>
        <dbReference type="EMBL" id="SUC39366.1"/>
    </source>
</evidence>
<reference evidence="2 3" key="1">
    <citation type="submission" date="2018-06" db="EMBL/GenBank/DDBJ databases">
        <authorList>
            <consortium name="Pathogen Informatics"/>
            <person name="Doyle S."/>
        </authorList>
    </citation>
    <scope>NUCLEOTIDE SEQUENCE [LARGE SCALE GENOMIC DNA]</scope>
    <source>
        <strain evidence="2 3">NCTC11938</strain>
    </source>
</reference>
<dbReference type="InterPro" id="IPR004704">
    <property type="entry name" value="PTS_IID_man"/>
</dbReference>
<dbReference type="GO" id="GO:0009401">
    <property type="term" value="P:phosphoenolpyruvate-dependent sugar phosphotransferase system"/>
    <property type="evidence" value="ECO:0007669"/>
    <property type="project" value="InterPro"/>
</dbReference>
<dbReference type="Proteomes" id="UP000254191">
    <property type="component" value="Unassembled WGS sequence"/>
</dbReference>
<accession>A0A379GEJ5</accession>
<gene>
    <name evidence="2" type="primary">agaD_4</name>
    <name evidence="2" type="ORF">NCTC11938_03654</name>
</gene>
<dbReference type="EMBL" id="UGTS01000006">
    <property type="protein sequence ID" value="SUC39366.1"/>
    <property type="molecule type" value="Genomic_DNA"/>
</dbReference>
<protein>
    <submittedName>
        <fullName evidence="2">N-acetylgalactosamine-specific PTS system, EIID component</fullName>
    </submittedName>
</protein>
<name>A0A379GEJ5_PROMI</name>
<keyword evidence="1" id="KW-0472">Membrane</keyword>
<dbReference type="AlphaFoldDB" id="A0A379GEJ5"/>
<dbReference type="Pfam" id="PF03613">
    <property type="entry name" value="EIID-AGA"/>
    <property type="match status" value="1"/>
</dbReference>
<sequence>MTLMPLTLALGASIAMEGSIAGPFVFFFLYQIVHFLVYFGTDVYGLSRRYCGNGQYERCH</sequence>
<evidence type="ECO:0000256" key="1">
    <source>
        <dbReference type="SAM" id="Phobius"/>
    </source>
</evidence>
<keyword evidence="1" id="KW-1133">Transmembrane helix</keyword>
<feature type="transmembrane region" description="Helical" evidence="1">
    <location>
        <begin position="20"/>
        <end position="39"/>
    </location>
</feature>
<keyword evidence="1" id="KW-0812">Transmembrane</keyword>
<evidence type="ECO:0000313" key="3">
    <source>
        <dbReference type="Proteomes" id="UP000254191"/>
    </source>
</evidence>